<evidence type="ECO:0000256" key="5">
    <source>
        <dbReference type="SAM" id="MobiDB-lite"/>
    </source>
</evidence>
<keyword evidence="2 6" id="KW-0812">Transmembrane</keyword>
<feature type="compositionally biased region" description="Basic and acidic residues" evidence="5">
    <location>
        <begin position="162"/>
        <end position="196"/>
    </location>
</feature>
<dbReference type="InterPro" id="IPR000276">
    <property type="entry name" value="GPCR_Rhodpsn"/>
</dbReference>
<dbReference type="SUPFAM" id="SSF81321">
    <property type="entry name" value="Family A G protein-coupled receptor-like"/>
    <property type="match status" value="1"/>
</dbReference>
<reference evidence="9" key="1">
    <citation type="submission" date="2022-10" db="EMBL/GenBank/DDBJ databases">
        <title>Genome assembly of Pristionchus species.</title>
        <authorList>
            <person name="Yoshida K."/>
            <person name="Sommer R.J."/>
        </authorList>
    </citation>
    <scope>NUCLEOTIDE SEQUENCE [LARGE SCALE GENOMIC DNA]</scope>
    <source>
        <strain evidence="9">RS5460</strain>
    </source>
</reference>
<evidence type="ECO:0000256" key="1">
    <source>
        <dbReference type="ARBA" id="ARBA00004370"/>
    </source>
</evidence>
<feature type="region of interest" description="Disordered" evidence="5">
    <location>
        <begin position="268"/>
        <end position="298"/>
    </location>
</feature>
<feature type="compositionally biased region" description="Acidic residues" evidence="5">
    <location>
        <begin position="197"/>
        <end position="208"/>
    </location>
</feature>
<feature type="region of interest" description="Disordered" evidence="5">
    <location>
        <begin position="150"/>
        <end position="216"/>
    </location>
</feature>
<evidence type="ECO:0000256" key="2">
    <source>
        <dbReference type="ARBA" id="ARBA00022692"/>
    </source>
</evidence>
<name>A0AAN5DG85_9BILA</name>
<dbReference type="GO" id="GO:0004930">
    <property type="term" value="F:G protein-coupled receptor activity"/>
    <property type="evidence" value="ECO:0007669"/>
    <property type="project" value="InterPro"/>
</dbReference>
<dbReference type="GO" id="GO:0016020">
    <property type="term" value="C:membrane"/>
    <property type="evidence" value="ECO:0007669"/>
    <property type="project" value="UniProtKB-SubCell"/>
</dbReference>
<feature type="domain" description="G-protein coupled receptors family 1 profile" evidence="7">
    <location>
        <begin position="1"/>
        <end position="373"/>
    </location>
</feature>
<gene>
    <name evidence="8" type="ORF">PMAYCL1PPCAC_32576</name>
</gene>
<feature type="transmembrane region" description="Helical" evidence="6">
    <location>
        <begin position="40"/>
        <end position="66"/>
    </location>
</feature>
<feature type="region of interest" description="Disordered" evidence="5">
    <location>
        <begin position="417"/>
        <end position="444"/>
    </location>
</feature>
<feature type="transmembrane region" description="Helical" evidence="6">
    <location>
        <begin position="353"/>
        <end position="376"/>
    </location>
</feature>
<organism evidence="8 9">
    <name type="scientific">Pristionchus mayeri</name>
    <dbReference type="NCBI Taxonomy" id="1317129"/>
    <lineage>
        <taxon>Eukaryota</taxon>
        <taxon>Metazoa</taxon>
        <taxon>Ecdysozoa</taxon>
        <taxon>Nematoda</taxon>
        <taxon>Chromadorea</taxon>
        <taxon>Rhabditida</taxon>
        <taxon>Rhabditina</taxon>
        <taxon>Diplogasteromorpha</taxon>
        <taxon>Diplogasteroidea</taxon>
        <taxon>Neodiplogasteridae</taxon>
        <taxon>Pristionchus</taxon>
    </lineage>
</organism>
<comment type="subcellular location">
    <subcellularLocation>
        <location evidence="1">Membrane</location>
    </subcellularLocation>
</comment>
<evidence type="ECO:0000313" key="8">
    <source>
        <dbReference type="EMBL" id="GMR62381.1"/>
    </source>
</evidence>
<feature type="transmembrane region" description="Helical" evidence="6">
    <location>
        <begin position="111"/>
        <end position="135"/>
    </location>
</feature>
<dbReference type="AlphaFoldDB" id="A0AAN5DG85"/>
<dbReference type="InterPro" id="IPR053071">
    <property type="entry name" value="GPCR1-related_rcpt"/>
</dbReference>
<accession>A0AAN5DG85</accession>
<sequence length="469" mass="53773">MTDFWCKYHQLFALHLPAMFHTASIWLTCYLAIQRFCFVFFPVFMLCYTNVTNNRIICGLFLWAGISVLPKMCMKNLRNHPGRSGKKYCIQVHTDFIDRWVGFHSYNMWGYVYKLLFIHIIPCFILVIFTVLLFLKLRLQDKKRERLLHKSGEPNNEATSGRTEETVCDQRAKEGSRLTEIERRVSGSPVKGKEDDKQEDEGLGEEVLGEPGEPEVRAVGPRGEILEELMIEEILVEQVLIEVILKDESGEKVVNDLLVEKELIGGKGEDSNKNKGSASQVALNAEENSTGGPPNPARPIRLMQTSSKLLFIIVIIHLLVELPVAVVLFGRFWAGQFDYDLKGTMFATEFTNAFMVVRNFLIIITYPFNFTIYFGMSSNFKNELLSAYCMRFLLRRRRRASESDDWGRRFSMPVTRSSESTFSRSRRMTADQRCGTPATDGSDDSRRDVIIAGCRSQLYDESCHSEHLL</sequence>
<feature type="compositionally biased region" description="Polar residues" evidence="5">
    <location>
        <begin position="274"/>
        <end position="292"/>
    </location>
</feature>
<dbReference type="EMBL" id="BTRK01000006">
    <property type="protein sequence ID" value="GMR62381.1"/>
    <property type="molecule type" value="Genomic_DNA"/>
</dbReference>
<keyword evidence="3 6" id="KW-1133">Transmembrane helix</keyword>
<dbReference type="PANTHER" id="PTHR47023">
    <property type="entry name" value="SEX PEPTIDE RECEPTOR"/>
    <property type="match status" value="1"/>
</dbReference>
<dbReference type="PROSITE" id="PS50262">
    <property type="entry name" value="G_PROTEIN_RECEP_F1_2"/>
    <property type="match status" value="1"/>
</dbReference>
<keyword evidence="4 6" id="KW-0472">Membrane</keyword>
<dbReference type="PANTHER" id="PTHR47023:SF1">
    <property type="entry name" value="SEX PEPTIDE RECEPTOR"/>
    <property type="match status" value="1"/>
</dbReference>
<evidence type="ECO:0000256" key="6">
    <source>
        <dbReference type="SAM" id="Phobius"/>
    </source>
</evidence>
<evidence type="ECO:0000256" key="3">
    <source>
        <dbReference type="ARBA" id="ARBA00022989"/>
    </source>
</evidence>
<evidence type="ECO:0000259" key="7">
    <source>
        <dbReference type="PROSITE" id="PS50262"/>
    </source>
</evidence>
<comment type="caution">
    <text evidence="8">The sequence shown here is derived from an EMBL/GenBank/DDBJ whole genome shotgun (WGS) entry which is preliminary data.</text>
</comment>
<keyword evidence="9" id="KW-1185">Reference proteome</keyword>
<evidence type="ECO:0000313" key="9">
    <source>
        <dbReference type="Proteomes" id="UP001328107"/>
    </source>
</evidence>
<feature type="transmembrane region" description="Helical" evidence="6">
    <location>
        <begin position="309"/>
        <end position="333"/>
    </location>
</feature>
<dbReference type="InterPro" id="IPR017452">
    <property type="entry name" value="GPCR_Rhodpsn_7TM"/>
</dbReference>
<dbReference type="Gene3D" id="1.20.1070.10">
    <property type="entry name" value="Rhodopsin 7-helix transmembrane proteins"/>
    <property type="match status" value="2"/>
</dbReference>
<dbReference type="Proteomes" id="UP001328107">
    <property type="component" value="Unassembled WGS sequence"/>
</dbReference>
<feature type="transmembrane region" description="Helical" evidence="6">
    <location>
        <begin position="12"/>
        <end position="33"/>
    </location>
</feature>
<proteinExistence type="predicted"/>
<dbReference type="Pfam" id="PF00001">
    <property type="entry name" value="7tm_1"/>
    <property type="match status" value="1"/>
</dbReference>
<evidence type="ECO:0000256" key="4">
    <source>
        <dbReference type="ARBA" id="ARBA00023136"/>
    </source>
</evidence>
<protein>
    <recommendedName>
        <fullName evidence="7">G-protein coupled receptors family 1 profile domain-containing protein</fullName>
    </recommendedName>
</protein>